<gene>
    <name evidence="9" type="ORF">EI982_02870</name>
</gene>
<accession>A0A6B9F624</accession>
<comment type="similarity">
    <text evidence="7">Belongs to the binding-protein-dependent transport system permease family.</text>
</comment>
<evidence type="ECO:0000256" key="3">
    <source>
        <dbReference type="ARBA" id="ARBA00022475"/>
    </source>
</evidence>
<evidence type="ECO:0000256" key="5">
    <source>
        <dbReference type="ARBA" id="ARBA00022989"/>
    </source>
</evidence>
<keyword evidence="3" id="KW-1003">Cell membrane</keyword>
<dbReference type="InterPro" id="IPR035906">
    <property type="entry name" value="MetI-like_sf"/>
</dbReference>
<evidence type="ECO:0000313" key="9">
    <source>
        <dbReference type="EMBL" id="QGX93801.1"/>
    </source>
</evidence>
<dbReference type="PANTHER" id="PTHR43005">
    <property type="entry name" value="BLR7065 PROTEIN"/>
    <property type="match status" value="1"/>
</dbReference>
<feature type="domain" description="ABC transmembrane type-1" evidence="8">
    <location>
        <begin position="97"/>
        <end position="310"/>
    </location>
</feature>
<dbReference type="Gene3D" id="1.10.3720.10">
    <property type="entry name" value="MetI-like"/>
    <property type="match status" value="1"/>
</dbReference>
<dbReference type="KEGG" id="hra:EI982_02870"/>
<keyword evidence="10" id="KW-1185">Reference proteome</keyword>
<evidence type="ECO:0000256" key="1">
    <source>
        <dbReference type="ARBA" id="ARBA00004651"/>
    </source>
</evidence>
<evidence type="ECO:0000256" key="2">
    <source>
        <dbReference type="ARBA" id="ARBA00022448"/>
    </source>
</evidence>
<dbReference type="InterPro" id="IPR000515">
    <property type="entry name" value="MetI-like"/>
</dbReference>
<dbReference type="GeneID" id="99244838"/>
<feature type="transmembrane region" description="Helical" evidence="7">
    <location>
        <begin position="40"/>
        <end position="65"/>
    </location>
</feature>
<proteinExistence type="inferred from homology"/>
<evidence type="ECO:0000256" key="4">
    <source>
        <dbReference type="ARBA" id="ARBA00022692"/>
    </source>
</evidence>
<dbReference type="CDD" id="cd06261">
    <property type="entry name" value="TM_PBP2"/>
    <property type="match status" value="1"/>
</dbReference>
<keyword evidence="2 7" id="KW-0813">Transport</keyword>
<dbReference type="GO" id="GO:0055085">
    <property type="term" value="P:transmembrane transport"/>
    <property type="evidence" value="ECO:0007669"/>
    <property type="project" value="InterPro"/>
</dbReference>
<dbReference type="AlphaFoldDB" id="A0A6B9F624"/>
<dbReference type="RefSeq" id="WP_157688037.1">
    <property type="nucleotide sequence ID" value="NZ_CP034345.1"/>
</dbReference>
<feature type="transmembrane region" description="Helical" evidence="7">
    <location>
        <begin position="184"/>
        <end position="206"/>
    </location>
</feature>
<evidence type="ECO:0000256" key="7">
    <source>
        <dbReference type="RuleBase" id="RU363032"/>
    </source>
</evidence>
<name>A0A6B9F624_9EURY</name>
<reference evidence="9 10" key="1">
    <citation type="submission" date="2018-12" db="EMBL/GenBank/DDBJ databases">
        <title>Complete genome sequence of Haloplanus rallus MBLA0036.</title>
        <authorList>
            <person name="Nam Y.-d."/>
            <person name="Kang J."/>
            <person name="Chung W.-H."/>
            <person name="Park Y.S."/>
        </authorList>
    </citation>
    <scope>NUCLEOTIDE SEQUENCE [LARGE SCALE GENOMIC DNA]</scope>
    <source>
        <strain evidence="9 10">MBLA0036</strain>
    </source>
</reference>
<feature type="transmembrane region" description="Helical" evidence="7">
    <location>
        <begin position="134"/>
        <end position="154"/>
    </location>
</feature>
<dbReference type="GO" id="GO:0005886">
    <property type="term" value="C:plasma membrane"/>
    <property type="evidence" value="ECO:0007669"/>
    <property type="project" value="UniProtKB-SubCell"/>
</dbReference>
<evidence type="ECO:0000259" key="8">
    <source>
        <dbReference type="PROSITE" id="PS50928"/>
    </source>
</evidence>
<keyword evidence="5 7" id="KW-1133">Transmembrane helix</keyword>
<evidence type="ECO:0000313" key="10">
    <source>
        <dbReference type="Proteomes" id="UP000428325"/>
    </source>
</evidence>
<feature type="transmembrane region" description="Helical" evidence="7">
    <location>
        <begin position="291"/>
        <end position="311"/>
    </location>
</feature>
<dbReference type="EMBL" id="CP034345">
    <property type="protein sequence ID" value="QGX93801.1"/>
    <property type="molecule type" value="Genomic_DNA"/>
</dbReference>
<keyword evidence="6 7" id="KW-0472">Membrane</keyword>
<dbReference type="Pfam" id="PF00528">
    <property type="entry name" value="BPD_transp_1"/>
    <property type="match status" value="1"/>
</dbReference>
<dbReference type="PANTHER" id="PTHR43005:SF2">
    <property type="entry name" value="INTEGRAL MEMBRANE SUGAR TRANSPORT PROTEIN"/>
    <property type="match status" value="1"/>
</dbReference>
<protein>
    <submittedName>
        <fullName evidence="9">Sugar ABC transporter permease</fullName>
    </submittedName>
</protein>
<keyword evidence="4 7" id="KW-0812">Transmembrane</keyword>
<sequence>MAQHKQAMEVSGVQNAYVGEEPDESGGSILESLPVSFEMLLLLPSIITLAVLSIIPLVVMIYLSFHEVNFTPVEEQIFIGLGNFAEMAADGGFWNSWKVTAIYVGGSLGLQLGLGIFISVMLHRVIKGENVFTSIIIMPMMIAPVVVGLIWQFLLDPSFGLYTYLLNQVGLFVNQPILGDSTSAMAAVILMDTWQWTPLIVLIVLARLKSIPEHLYEAARVDGATGITQFRHVTLPLLRPAIAIALLLRSMDLMRYFAKVFITTGGGPSSSTKIVGLYVYEQALRFYNLGYGSATGIVLLIVTILMGLAFVETIMGGAGDDE</sequence>
<evidence type="ECO:0000256" key="6">
    <source>
        <dbReference type="ARBA" id="ARBA00023136"/>
    </source>
</evidence>
<dbReference type="PROSITE" id="PS50928">
    <property type="entry name" value="ABC_TM1"/>
    <property type="match status" value="1"/>
</dbReference>
<feature type="transmembrane region" description="Helical" evidence="7">
    <location>
        <begin position="101"/>
        <end position="122"/>
    </location>
</feature>
<dbReference type="SUPFAM" id="SSF161098">
    <property type="entry name" value="MetI-like"/>
    <property type="match status" value="1"/>
</dbReference>
<dbReference type="Proteomes" id="UP000428325">
    <property type="component" value="Chromosome"/>
</dbReference>
<organism evidence="9 10">
    <name type="scientific">Haloplanus rallus</name>
    <dbReference type="NCBI Taxonomy" id="1816183"/>
    <lineage>
        <taxon>Archaea</taxon>
        <taxon>Methanobacteriati</taxon>
        <taxon>Methanobacteriota</taxon>
        <taxon>Stenosarchaea group</taxon>
        <taxon>Halobacteria</taxon>
        <taxon>Halobacteriales</taxon>
        <taxon>Haloferacaceae</taxon>
        <taxon>Haloplanus</taxon>
    </lineage>
</organism>
<comment type="subcellular location">
    <subcellularLocation>
        <location evidence="1 7">Cell membrane</location>
        <topology evidence="1 7">Multi-pass membrane protein</topology>
    </subcellularLocation>
</comment>
<dbReference type="OrthoDB" id="45815at2157"/>